<organism evidence="2 3">
    <name type="scientific">Butyricimonas faecalis</name>
    <dbReference type="NCBI Taxonomy" id="2093856"/>
    <lineage>
        <taxon>Bacteria</taxon>
        <taxon>Pseudomonadati</taxon>
        <taxon>Bacteroidota</taxon>
        <taxon>Bacteroidia</taxon>
        <taxon>Bacteroidales</taxon>
        <taxon>Odoribacteraceae</taxon>
        <taxon>Butyricimonas</taxon>
    </lineage>
</organism>
<dbReference type="Gene3D" id="2.30.180.10">
    <property type="entry name" value="FAS1 domain"/>
    <property type="match status" value="1"/>
</dbReference>
<evidence type="ECO:0000259" key="1">
    <source>
        <dbReference type="PROSITE" id="PS50213"/>
    </source>
</evidence>
<evidence type="ECO:0000313" key="3">
    <source>
        <dbReference type="Proteomes" id="UP000270673"/>
    </source>
</evidence>
<dbReference type="RefSeq" id="WP_106625110.1">
    <property type="nucleotide sequence ID" value="NZ_CP032819.1"/>
</dbReference>
<dbReference type="Proteomes" id="UP000270673">
    <property type="component" value="Chromosome"/>
</dbReference>
<proteinExistence type="predicted"/>
<dbReference type="AlphaFoldDB" id="A0A3Q9IW11"/>
<reference evidence="2 3" key="1">
    <citation type="submission" date="2018-10" db="EMBL/GenBank/DDBJ databases">
        <title>Butyricimonas faecalis sp. nov., isolated from human faeces and emended description of the genus Butyricimonas.</title>
        <authorList>
            <person name="Le Roy T."/>
            <person name="Van der Smissen P."/>
            <person name="Paquot A."/>
            <person name="Delzenne N."/>
            <person name="Muccioli G."/>
            <person name="Collet J.-F."/>
            <person name="Cani P.D."/>
        </authorList>
    </citation>
    <scope>NUCLEOTIDE SEQUENCE [LARGE SCALE GENOMIC DNA]</scope>
    <source>
        <strain evidence="2 3">H184</strain>
    </source>
</reference>
<dbReference type="PROSITE" id="PS51257">
    <property type="entry name" value="PROKAR_LIPOPROTEIN"/>
    <property type="match status" value="1"/>
</dbReference>
<sequence length="208" mass="23656">MKKCALFIIGFMIIFCGCGKDYFHDTGLANGKHDCTIWEYMQQDRENWDSTILVIKRAGLQSLFDGTDGENKEITFFGPTNMSIMQFLFKTVDEEYEMMYSSIDDIPVEICRQFILSHVIREKWLSTDFEFENKGTLTGGSEETNLAGNPLRIYRTKGEYMGIPGIGAETLYVHSLTFGHIVLIASSNIEMTNGTVHSLSNSYQFTEL</sequence>
<dbReference type="InterPro" id="IPR036378">
    <property type="entry name" value="FAS1_dom_sf"/>
</dbReference>
<dbReference type="OrthoDB" id="1099567at2"/>
<gene>
    <name evidence="2" type="ORF">D8S85_13800</name>
</gene>
<dbReference type="KEGG" id="buy:D8S85_13800"/>
<dbReference type="InterPro" id="IPR000782">
    <property type="entry name" value="FAS1_domain"/>
</dbReference>
<name>A0A3Q9IW11_9BACT</name>
<dbReference type="SUPFAM" id="SSF82153">
    <property type="entry name" value="FAS1 domain"/>
    <property type="match status" value="1"/>
</dbReference>
<dbReference type="EMBL" id="CP032819">
    <property type="protein sequence ID" value="AZS32040.1"/>
    <property type="molecule type" value="Genomic_DNA"/>
</dbReference>
<feature type="domain" description="FAS1" evidence="1">
    <location>
        <begin position="34"/>
        <end position="203"/>
    </location>
</feature>
<dbReference type="Pfam" id="PF02469">
    <property type="entry name" value="Fasciclin"/>
    <property type="match status" value="1"/>
</dbReference>
<dbReference type="PROSITE" id="PS50213">
    <property type="entry name" value="FAS1"/>
    <property type="match status" value="1"/>
</dbReference>
<accession>A0A3Q9IW11</accession>
<protein>
    <recommendedName>
        <fullName evidence="1">FAS1 domain-containing protein</fullName>
    </recommendedName>
</protein>
<keyword evidence="3" id="KW-1185">Reference proteome</keyword>
<evidence type="ECO:0000313" key="2">
    <source>
        <dbReference type="EMBL" id="AZS32040.1"/>
    </source>
</evidence>